<organism evidence="1 2">
    <name type="scientific">Populus alba x Populus x berolinensis</name>
    <dbReference type="NCBI Taxonomy" id="444605"/>
    <lineage>
        <taxon>Eukaryota</taxon>
        <taxon>Viridiplantae</taxon>
        <taxon>Streptophyta</taxon>
        <taxon>Embryophyta</taxon>
        <taxon>Tracheophyta</taxon>
        <taxon>Spermatophyta</taxon>
        <taxon>Magnoliopsida</taxon>
        <taxon>eudicotyledons</taxon>
        <taxon>Gunneridae</taxon>
        <taxon>Pentapetalae</taxon>
        <taxon>rosids</taxon>
        <taxon>fabids</taxon>
        <taxon>Malpighiales</taxon>
        <taxon>Salicaceae</taxon>
        <taxon>Saliceae</taxon>
        <taxon>Populus</taxon>
    </lineage>
</organism>
<proteinExistence type="predicted"/>
<protein>
    <submittedName>
        <fullName evidence="1">Uncharacterized protein</fullName>
    </submittedName>
</protein>
<evidence type="ECO:0000313" key="1">
    <source>
        <dbReference type="EMBL" id="KAJ6987513.1"/>
    </source>
</evidence>
<sequence length="75" mass="8698">MEEHLLRLRLQWKLAEALLLVARETRCQSSFFDFYREIDNALGLNTCMNTTNLRGEEKVVFTDASAWTSTVKFPA</sequence>
<dbReference type="Proteomes" id="UP001164929">
    <property type="component" value="Chromosome 8"/>
</dbReference>
<gene>
    <name evidence="1" type="ORF">NC653_020689</name>
</gene>
<reference evidence="1" key="1">
    <citation type="journal article" date="2023" name="Mol. Ecol. Resour.">
        <title>Chromosome-level genome assembly of a triploid poplar Populus alba 'Berolinensis'.</title>
        <authorList>
            <person name="Chen S."/>
            <person name="Yu Y."/>
            <person name="Wang X."/>
            <person name="Wang S."/>
            <person name="Zhang T."/>
            <person name="Zhou Y."/>
            <person name="He R."/>
            <person name="Meng N."/>
            <person name="Wang Y."/>
            <person name="Liu W."/>
            <person name="Liu Z."/>
            <person name="Liu J."/>
            <person name="Guo Q."/>
            <person name="Huang H."/>
            <person name="Sederoff R.R."/>
            <person name="Wang G."/>
            <person name="Qu G."/>
            <person name="Chen S."/>
        </authorList>
    </citation>
    <scope>NUCLEOTIDE SEQUENCE</scope>
    <source>
        <strain evidence="1">SC-2020</strain>
    </source>
</reference>
<name>A0AAD6ML19_9ROSI</name>
<comment type="caution">
    <text evidence="1">The sequence shown here is derived from an EMBL/GenBank/DDBJ whole genome shotgun (WGS) entry which is preliminary data.</text>
</comment>
<dbReference type="EMBL" id="JAQIZT010000008">
    <property type="protein sequence ID" value="KAJ6987513.1"/>
    <property type="molecule type" value="Genomic_DNA"/>
</dbReference>
<dbReference type="AlphaFoldDB" id="A0AAD6ML19"/>
<accession>A0AAD6ML19</accession>
<keyword evidence="2" id="KW-1185">Reference proteome</keyword>
<evidence type="ECO:0000313" key="2">
    <source>
        <dbReference type="Proteomes" id="UP001164929"/>
    </source>
</evidence>